<accession>A0ABW5NR87</accession>
<evidence type="ECO:0000256" key="6">
    <source>
        <dbReference type="SAM" id="Coils"/>
    </source>
</evidence>
<feature type="domain" description="Response regulatory" evidence="8">
    <location>
        <begin position="5"/>
        <end position="123"/>
    </location>
</feature>
<keyword evidence="10" id="KW-1185">Reference proteome</keyword>
<evidence type="ECO:0000256" key="2">
    <source>
        <dbReference type="ARBA" id="ARBA00012438"/>
    </source>
</evidence>
<feature type="domain" description="Response regulatory" evidence="8">
    <location>
        <begin position="410"/>
        <end position="528"/>
    </location>
</feature>
<dbReference type="SUPFAM" id="SSF52172">
    <property type="entry name" value="CheY-like"/>
    <property type="match status" value="2"/>
</dbReference>
<evidence type="ECO:0000256" key="5">
    <source>
        <dbReference type="PROSITE-ProRule" id="PRU00169"/>
    </source>
</evidence>
<dbReference type="CDD" id="cd16922">
    <property type="entry name" value="HATPase_EvgS-ArcB-TorS-like"/>
    <property type="match status" value="1"/>
</dbReference>
<evidence type="ECO:0000313" key="9">
    <source>
        <dbReference type="EMBL" id="MFD2600322.1"/>
    </source>
</evidence>
<dbReference type="SMART" id="SM00388">
    <property type="entry name" value="HisKA"/>
    <property type="match status" value="1"/>
</dbReference>
<feature type="domain" description="Histidine kinase" evidence="7">
    <location>
        <begin position="166"/>
        <end position="387"/>
    </location>
</feature>
<feature type="modified residue" description="4-aspartylphosphate" evidence="5">
    <location>
        <position position="55"/>
    </location>
</feature>
<dbReference type="Gene3D" id="3.40.50.2300">
    <property type="match status" value="2"/>
</dbReference>
<organism evidence="9 10">
    <name type="scientific">Sphingobacterium corticis</name>
    <dbReference type="NCBI Taxonomy" id="1812823"/>
    <lineage>
        <taxon>Bacteria</taxon>
        <taxon>Pseudomonadati</taxon>
        <taxon>Bacteroidota</taxon>
        <taxon>Sphingobacteriia</taxon>
        <taxon>Sphingobacteriales</taxon>
        <taxon>Sphingobacteriaceae</taxon>
        <taxon>Sphingobacterium</taxon>
    </lineage>
</organism>
<dbReference type="SMART" id="SM00448">
    <property type="entry name" value="REC"/>
    <property type="match status" value="2"/>
</dbReference>
<dbReference type="InterPro" id="IPR036097">
    <property type="entry name" value="HisK_dim/P_sf"/>
</dbReference>
<dbReference type="InterPro" id="IPR011006">
    <property type="entry name" value="CheY-like_superfamily"/>
</dbReference>
<keyword evidence="3 5" id="KW-0597">Phosphoprotein</keyword>
<name>A0ABW5NR87_9SPHI</name>
<dbReference type="PANTHER" id="PTHR45339:SF1">
    <property type="entry name" value="HYBRID SIGNAL TRANSDUCTION HISTIDINE KINASE J"/>
    <property type="match status" value="1"/>
</dbReference>
<evidence type="ECO:0000256" key="4">
    <source>
        <dbReference type="ARBA" id="ARBA00023012"/>
    </source>
</evidence>
<dbReference type="InterPro" id="IPR005467">
    <property type="entry name" value="His_kinase_dom"/>
</dbReference>
<dbReference type="InterPro" id="IPR003661">
    <property type="entry name" value="HisK_dim/P_dom"/>
</dbReference>
<feature type="modified residue" description="4-aspartylphosphate" evidence="5">
    <location>
        <position position="459"/>
    </location>
</feature>
<dbReference type="Gene3D" id="1.10.287.130">
    <property type="match status" value="1"/>
</dbReference>
<dbReference type="EMBL" id="JBHUMA010000009">
    <property type="protein sequence ID" value="MFD2600322.1"/>
    <property type="molecule type" value="Genomic_DNA"/>
</dbReference>
<dbReference type="CDD" id="cd00082">
    <property type="entry name" value="HisKA"/>
    <property type="match status" value="1"/>
</dbReference>
<dbReference type="Gene3D" id="3.30.565.10">
    <property type="entry name" value="Histidine kinase-like ATPase, C-terminal domain"/>
    <property type="match status" value="1"/>
</dbReference>
<sequence length="533" mass="59845">MKKINLLILDDREENIISLTALLQELDGINIISLTDPNEALKVCWHDDISIAMVDVQMPEINGFEFVSLLKSNPKTSHIMAIMVTAISKEDRYLLEGLQSGAVDYLYKPLNPDITRAKVKSFVQQIRLQDEVKEKNLEMQRAAKELLIAKEEADHARQSKEIFLANMSHEIRTPINGIMSIIHALKNSPLNTDQLEWIGMLDNASQSLLMIINDILDLSRIDAGKFKIEVEDFSLNKFIADMDRMFRIKADHKGLDFIIEKEGVLPDYVISDALRLQQIISNFIANSLKFTEKGSITFHIKLIECLKSSFKIRFTVRDTGIGIQQEHLPKVFQAFEQADGAITKRYGGTGLGLAIVKKLAFLLNGEVGAESVPGEGSSFFFEASFEKSETEKDEKIHQPYTNFPKLVGAKILVAEDNELNGFMLDHMLKTWGCEVDLAKNGQQALDLVELKPYHVILMDTHMPVMSGFDAIKAIKAHTDPAKQSIPIITISASVLAHEQAAAYEVGARYVVGKPFDPLDLYEKISDLLKEKQT</sequence>
<evidence type="ECO:0000259" key="7">
    <source>
        <dbReference type="PROSITE" id="PS50109"/>
    </source>
</evidence>
<gene>
    <name evidence="9" type="ORF">ACFSQ3_15315</name>
</gene>
<protein>
    <recommendedName>
        <fullName evidence="2">histidine kinase</fullName>
        <ecNumber evidence="2">2.7.13.3</ecNumber>
    </recommendedName>
</protein>
<evidence type="ECO:0000256" key="3">
    <source>
        <dbReference type="ARBA" id="ARBA00022553"/>
    </source>
</evidence>
<dbReference type="PANTHER" id="PTHR45339">
    <property type="entry name" value="HYBRID SIGNAL TRANSDUCTION HISTIDINE KINASE J"/>
    <property type="match status" value="1"/>
</dbReference>
<evidence type="ECO:0000256" key="1">
    <source>
        <dbReference type="ARBA" id="ARBA00000085"/>
    </source>
</evidence>
<proteinExistence type="predicted"/>
<dbReference type="Pfam" id="PF02518">
    <property type="entry name" value="HATPase_c"/>
    <property type="match status" value="1"/>
</dbReference>
<comment type="caution">
    <text evidence="9">The sequence shown here is derived from an EMBL/GenBank/DDBJ whole genome shotgun (WGS) entry which is preliminary data.</text>
</comment>
<dbReference type="PRINTS" id="PR00344">
    <property type="entry name" value="BCTRLSENSOR"/>
</dbReference>
<dbReference type="PROSITE" id="PS50110">
    <property type="entry name" value="RESPONSE_REGULATORY"/>
    <property type="match status" value="2"/>
</dbReference>
<reference evidence="10" key="1">
    <citation type="journal article" date="2019" name="Int. J. Syst. Evol. Microbiol.">
        <title>The Global Catalogue of Microorganisms (GCM) 10K type strain sequencing project: providing services to taxonomists for standard genome sequencing and annotation.</title>
        <authorList>
            <consortium name="The Broad Institute Genomics Platform"/>
            <consortium name="The Broad Institute Genome Sequencing Center for Infectious Disease"/>
            <person name="Wu L."/>
            <person name="Ma J."/>
        </authorList>
    </citation>
    <scope>NUCLEOTIDE SEQUENCE [LARGE SCALE GENOMIC DNA]</scope>
    <source>
        <strain evidence="10">KCTC 42248</strain>
    </source>
</reference>
<dbReference type="PROSITE" id="PS50109">
    <property type="entry name" value="HIS_KIN"/>
    <property type="match status" value="1"/>
</dbReference>
<dbReference type="InterPro" id="IPR036890">
    <property type="entry name" value="HATPase_C_sf"/>
</dbReference>
<dbReference type="Pfam" id="PF00512">
    <property type="entry name" value="HisKA"/>
    <property type="match status" value="1"/>
</dbReference>
<dbReference type="SMART" id="SM00387">
    <property type="entry name" value="HATPase_c"/>
    <property type="match status" value="1"/>
</dbReference>
<comment type="catalytic activity">
    <reaction evidence="1">
        <text>ATP + protein L-histidine = ADP + protein N-phospho-L-histidine.</text>
        <dbReference type="EC" id="2.7.13.3"/>
    </reaction>
</comment>
<keyword evidence="4" id="KW-0902">Two-component regulatory system</keyword>
<dbReference type="SUPFAM" id="SSF47384">
    <property type="entry name" value="Homodimeric domain of signal transducing histidine kinase"/>
    <property type="match status" value="1"/>
</dbReference>
<evidence type="ECO:0000313" key="10">
    <source>
        <dbReference type="Proteomes" id="UP001597393"/>
    </source>
</evidence>
<dbReference type="RefSeq" id="WP_380870462.1">
    <property type="nucleotide sequence ID" value="NZ_JBHUMA010000009.1"/>
</dbReference>
<keyword evidence="6" id="KW-0175">Coiled coil</keyword>
<dbReference type="InterPro" id="IPR001789">
    <property type="entry name" value="Sig_transdc_resp-reg_receiver"/>
</dbReference>
<dbReference type="InterPro" id="IPR003594">
    <property type="entry name" value="HATPase_dom"/>
</dbReference>
<feature type="coiled-coil region" evidence="6">
    <location>
        <begin position="125"/>
        <end position="159"/>
    </location>
</feature>
<evidence type="ECO:0000259" key="8">
    <source>
        <dbReference type="PROSITE" id="PS50110"/>
    </source>
</evidence>
<dbReference type="Pfam" id="PF00072">
    <property type="entry name" value="Response_reg"/>
    <property type="match status" value="2"/>
</dbReference>
<dbReference type="CDD" id="cd17546">
    <property type="entry name" value="REC_hyHK_CKI1_RcsC-like"/>
    <property type="match status" value="1"/>
</dbReference>
<dbReference type="InterPro" id="IPR004358">
    <property type="entry name" value="Sig_transdc_His_kin-like_C"/>
</dbReference>
<dbReference type="EC" id="2.7.13.3" evidence="2"/>
<dbReference type="SUPFAM" id="SSF55874">
    <property type="entry name" value="ATPase domain of HSP90 chaperone/DNA topoisomerase II/histidine kinase"/>
    <property type="match status" value="1"/>
</dbReference>
<dbReference type="Proteomes" id="UP001597393">
    <property type="component" value="Unassembled WGS sequence"/>
</dbReference>